<accession>A0A6M3IS88</accession>
<protein>
    <submittedName>
        <fullName evidence="1">Uncharacterized protein</fullName>
    </submittedName>
</protein>
<dbReference type="AlphaFoldDB" id="A0A6M3IS88"/>
<proteinExistence type="predicted"/>
<reference evidence="1" key="1">
    <citation type="submission" date="2020-03" db="EMBL/GenBank/DDBJ databases">
        <title>The deep terrestrial virosphere.</title>
        <authorList>
            <person name="Holmfeldt K."/>
            <person name="Nilsson E."/>
            <person name="Simone D."/>
            <person name="Lopez-Fernandez M."/>
            <person name="Wu X."/>
            <person name="de Brujin I."/>
            <person name="Lundin D."/>
            <person name="Andersson A."/>
            <person name="Bertilsson S."/>
            <person name="Dopson M."/>
        </authorList>
    </citation>
    <scope>NUCLEOTIDE SEQUENCE</scope>
    <source>
        <strain evidence="1">MM415B01106</strain>
    </source>
</reference>
<gene>
    <name evidence="1" type="ORF">MM415B01106_0026</name>
</gene>
<sequence length="65" mass="7488">MLDNLRERYKSVAAPHFGIHILIAQKRDHPATRTGSFINQHAHIAIEIYIHRWHHIMIDAPASLG</sequence>
<organism evidence="1">
    <name type="scientific">viral metagenome</name>
    <dbReference type="NCBI Taxonomy" id="1070528"/>
    <lineage>
        <taxon>unclassified sequences</taxon>
        <taxon>metagenomes</taxon>
        <taxon>organismal metagenomes</taxon>
    </lineage>
</organism>
<evidence type="ECO:0000313" key="1">
    <source>
        <dbReference type="EMBL" id="QJA60519.1"/>
    </source>
</evidence>
<name>A0A6M3IS88_9ZZZZ</name>
<dbReference type="EMBL" id="MT141411">
    <property type="protein sequence ID" value="QJA60519.1"/>
    <property type="molecule type" value="Genomic_DNA"/>
</dbReference>